<dbReference type="CDD" id="cd01071">
    <property type="entry name" value="PBP2_PhnD_like"/>
    <property type="match status" value="1"/>
</dbReference>
<gene>
    <name evidence="4" type="ORF">EDD54_2140</name>
</gene>
<keyword evidence="2 3" id="KW-0732">Signal</keyword>
<evidence type="ECO:0000256" key="2">
    <source>
        <dbReference type="ARBA" id="ARBA00022729"/>
    </source>
</evidence>
<evidence type="ECO:0000256" key="1">
    <source>
        <dbReference type="ARBA" id="ARBA00007162"/>
    </source>
</evidence>
<dbReference type="Pfam" id="PF12974">
    <property type="entry name" value="Phosphonate-bd"/>
    <property type="match status" value="1"/>
</dbReference>
<dbReference type="GO" id="GO:0043190">
    <property type="term" value="C:ATP-binding cassette (ABC) transporter complex"/>
    <property type="evidence" value="ECO:0007669"/>
    <property type="project" value="InterPro"/>
</dbReference>
<dbReference type="InterPro" id="IPR006311">
    <property type="entry name" value="TAT_signal"/>
</dbReference>
<accession>A0A4V3CW74</accession>
<dbReference type="PANTHER" id="PTHR35841:SF1">
    <property type="entry name" value="PHOSPHONATES-BINDING PERIPLASMIC PROTEIN"/>
    <property type="match status" value="1"/>
</dbReference>
<organism evidence="4 5">
    <name type="scientific">Oharaeibacter diazotrophicus</name>
    <dbReference type="NCBI Taxonomy" id="1920512"/>
    <lineage>
        <taxon>Bacteria</taxon>
        <taxon>Pseudomonadati</taxon>
        <taxon>Pseudomonadota</taxon>
        <taxon>Alphaproteobacteria</taxon>
        <taxon>Hyphomicrobiales</taxon>
        <taxon>Pleomorphomonadaceae</taxon>
        <taxon>Oharaeibacter</taxon>
    </lineage>
</organism>
<dbReference type="EMBL" id="SNXY01000007">
    <property type="protein sequence ID" value="TDP85288.1"/>
    <property type="molecule type" value="Genomic_DNA"/>
</dbReference>
<dbReference type="RefSeq" id="WP_126541147.1">
    <property type="nucleotide sequence ID" value="NZ_BSPM01000004.1"/>
</dbReference>
<dbReference type="SUPFAM" id="SSF53850">
    <property type="entry name" value="Periplasmic binding protein-like II"/>
    <property type="match status" value="1"/>
</dbReference>
<evidence type="ECO:0000313" key="5">
    <source>
        <dbReference type="Proteomes" id="UP000294547"/>
    </source>
</evidence>
<keyword evidence="5" id="KW-1185">Reference proteome</keyword>
<evidence type="ECO:0000313" key="4">
    <source>
        <dbReference type="EMBL" id="TDP85288.1"/>
    </source>
</evidence>
<dbReference type="PROSITE" id="PS51318">
    <property type="entry name" value="TAT"/>
    <property type="match status" value="1"/>
</dbReference>
<dbReference type="InterPro" id="IPR017797">
    <property type="entry name" value="Phosphnate-bd"/>
</dbReference>
<dbReference type="AlphaFoldDB" id="A0A4V3CW74"/>
<dbReference type="NCBIfam" id="TIGR01098">
    <property type="entry name" value="3A0109s03R"/>
    <property type="match status" value="1"/>
</dbReference>
<feature type="chain" id="PRO_5021031462" evidence="3">
    <location>
        <begin position="27"/>
        <end position="311"/>
    </location>
</feature>
<name>A0A4V3CW74_9HYPH</name>
<comment type="similarity">
    <text evidence="1">Belongs to the phosphate/phosphite/phosphonate binding protein family.</text>
</comment>
<protein>
    <submittedName>
        <fullName evidence="4">Phosphonate transport system substrate-binding protein</fullName>
    </submittedName>
</protein>
<feature type="signal peptide" evidence="3">
    <location>
        <begin position="1"/>
        <end position="26"/>
    </location>
</feature>
<dbReference type="PANTHER" id="PTHR35841">
    <property type="entry name" value="PHOSPHONATES-BINDING PERIPLASMIC PROTEIN"/>
    <property type="match status" value="1"/>
</dbReference>
<dbReference type="NCBIfam" id="TIGR03431">
    <property type="entry name" value="PhnD"/>
    <property type="match status" value="1"/>
</dbReference>
<dbReference type="GO" id="GO:0015716">
    <property type="term" value="P:organic phosphonate transport"/>
    <property type="evidence" value="ECO:0007669"/>
    <property type="project" value="InterPro"/>
</dbReference>
<dbReference type="Gene3D" id="3.40.190.10">
    <property type="entry name" value="Periplasmic binding protein-like II"/>
    <property type="match status" value="2"/>
</dbReference>
<dbReference type="Proteomes" id="UP000294547">
    <property type="component" value="Unassembled WGS sequence"/>
</dbReference>
<proteinExistence type="inferred from homology"/>
<sequence length="311" mass="33426">MLDRRSFVVAAVAAATLAGTASAAFAEGWKDQYPELSLAVIPAENASTTTDRYGPLADYLSKELGVKVTLRVANDYAAVIEAQRAGNAQIAMYGPASYARAVMTGVELDPLVVPRHSNGMTGYFSVVYVRADSAYKTIEDLRGKTLALVDPNSTSGNNAPRFFLDRAGYSVDTFFGKSFFAGSHDNAVLALAQGTADAAANSWNSEDDSNLTRMITKGVLKDAAGNPMKKEDFRIVFKSDFLPEGPFSVLSALPEDLKAQIKQAFLDMPSKDPKGYAALSDGKDKEFVGIDRAAFDPIIEMVKFNDAARKS</sequence>
<reference evidence="4 5" key="1">
    <citation type="submission" date="2019-03" db="EMBL/GenBank/DDBJ databases">
        <title>Genomic Encyclopedia of Type Strains, Phase IV (KMG-IV): sequencing the most valuable type-strain genomes for metagenomic binning, comparative biology and taxonomic classification.</title>
        <authorList>
            <person name="Goeker M."/>
        </authorList>
    </citation>
    <scope>NUCLEOTIDE SEQUENCE [LARGE SCALE GENOMIC DNA]</scope>
    <source>
        <strain evidence="4 5">DSM 102969</strain>
    </source>
</reference>
<dbReference type="GO" id="GO:0055085">
    <property type="term" value="P:transmembrane transport"/>
    <property type="evidence" value="ECO:0007669"/>
    <property type="project" value="InterPro"/>
</dbReference>
<evidence type="ECO:0000256" key="3">
    <source>
        <dbReference type="SAM" id="SignalP"/>
    </source>
</evidence>
<comment type="caution">
    <text evidence="4">The sequence shown here is derived from an EMBL/GenBank/DDBJ whole genome shotgun (WGS) entry which is preliminary data.</text>
</comment>
<dbReference type="InterPro" id="IPR005770">
    <property type="entry name" value="PhnD"/>
</dbReference>
<dbReference type="OrthoDB" id="9802896at2"/>